<dbReference type="OrthoDB" id="5962705at2759"/>
<evidence type="ECO:0000256" key="4">
    <source>
        <dbReference type="ARBA" id="ARBA00023040"/>
    </source>
</evidence>
<accession>A0A3P6HMR9</accession>
<dbReference type="GO" id="GO:0005886">
    <property type="term" value="C:plasma membrane"/>
    <property type="evidence" value="ECO:0007669"/>
    <property type="project" value="TreeGrafter"/>
</dbReference>
<feature type="transmembrane region" description="Helical" evidence="9">
    <location>
        <begin position="215"/>
        <end position="240"/>
    </location>
</feature>
<evidence type="ECO:0000256" key="9">
    <source>
        <dbReference type="SAM" id="Phobius"/>
    </source>
</evidence>
<dbReference type="PANTHER" id="PTHR24243:SF208">
    <property type="entry name" value="PYROKININ-1 RECEPTOR"/>
    <property type="match status" value="1"/>
</dbReference>
<keyword evidence="5 9" id="KW-0472">Membrane</keyword>
<dbReference type="InterPro" id="IPR017452">
    <property type="entry name" value="GPCR_Rhodpsn_7TM"/>
</dbReference>
<feature type="transmembrane region" description="Helical" evidence="9">
    <location>
        <begin position="274"/>
        <end position="296"/>
    </location>
</feature>
<feature type="transmembrane region" description="Helical" evidence="9">
    <location>
        <begin position="106"/>
        <end position="123"/>
    </location>
</feature>
<comment type="subcellular location">
    <subcellularLocation>
        <location evidence="1">Membrane</location>
        <topology evidence="1">Multi-pass membrane protein</topology>
    </subcellularLocation>
</comment>
<keyword evidence="2 8" id="KW-0812">Transmembrane</keyword>
<feature type="domain" description="G-protein coupled receptors family 1 profile" evidence="10">
    <location>
        <begin position="86"/>
        <end position="448"/>
    </location>
</feature>
<keyword evidence="4 8" id="KW-0297">G-protein coupled receptor</keyword>
<dbReference type="SUPFAM" id="SSF81321">
    <property type="entry name" value="Family A G protein-coupled receptor-like"/>
    <property type="match status" value="1"/>
</dbReference>
<evidence type="ECO:0000256" key="2">
    <source>
        <dbReference type="ARBA" id="ARBA00022692"/>
    </source>
</evidence>
<feature type="transmembrane region" description="Helical" evidence="9">
    <location>
        <begin position="386"/>
        <end position="408"/>
    </location>
</feature>
<evidence type="ECO:0000313" key="11">
    <source>
        <dbReference type="EMBL" id="VDD76636.1"/>
    </source>
</evidence>
<dbReference type="EMBL" id="UXSR01000460">
    <property type="protein sequence ID" value="VDD76636.1"/>
    <property type="molecule type" value="Genomic_DNA"/>
</dbReference>
<evidence type="ECO:0000256" key="8">
    <source>
        <dbReference type="RuleBase" id="RU000688"/>
    </source>
</evidence>
<feature type="transmembrane region" description="Helical" evidence="9">
    <location>
        <begin position="68"/>
        <end position="94"/>
    </location>
</feature>
<dbReference type="PRINTS" id="PR00237">
    <property type="entry name" value="GPCRRHODOPSN"/>
</dbReference>
<protein>
    <recommendedName>
        <fullName evidence="10">G-protein coupled receptors family 1 profile domain-containing protein</fullName>
    </recommendedName>
</protein>
<evidence type="ECO:0000256" key="1">
    <source>
        <dbReference type="ARBA" id="ARBA00004141"/>
    </source>
</evidence>
<gene>
    <name evidence="11" type="ORF">MCOS_LOCUS2639</name>
</gene>
<dbReference type="GO" id="GO:0008188">
    <property type="term" value="F:neuropeptide receptor activity"/>
    <property type="evidence" value="ECO:0007669"/>
    <property type="project" value="TreeGrafter"/>
</dbReference>
<dbReference type="Gene3D" id="1.20.1070.10">
    <property type="entry name" value="Rhodopsin 7-helix transmembrane proteins"/>
    <property type="match status" value="1"/>
</dbReference>
<dbReference type="STRING" id="53468.A0A3P6HMR9"/>
<dbReference type="AlphaFoldDB" id="A0A3P6HMR9"/>
<comment type="similarity">
    <text evidence="8">Belongs to the G-protein coupled receptor 1 family.</text>
</comment>
<evidence type="ECO:0000313" key="12">
    <source>
        <dbReference type="Proteomes" id="UP000267029"/>
    </source>
</evidence>
<keyword evidence="3 9" id="KW-1133">Transmembrane helix</keyword>
<proteinExistence type="inferred from homology"/>
<evidence type="ECO:0000256" key="7">
    <source>
        <dbReference type="ARBA" id="ARBA00023224"/>
    </source>
</evidence>
<dbReference type="PROSITE" id="PS50262">
    <property type="entry name" value="G_PROTEIN_RECEP_F1_2"/>
    <property type="match status" value="1"/>
</dbReference>
<evidence type="ECO:0000256" key="5">
    <source>
        <dbReference type="ARBA" id="ARBA00023136"/>
    </source>
</evidence>
<evidence type="ECO:0000256" key="3">
    <source>
        <dbReference type="ARBA" id="ARBA00022989"/>
    </source>
</evidence>
<dbReference type="PANTHER" id="PTHR24243">
    <property type="entry name" value="G-PROTEIN COUPLED RECEPTOR"/>
    <property type="match status" value="1"/>
</dbReference>
<name>A0A3P6HMR9_MESCO</name>
<dbReference type="InterPro" id="IPR000276">
    <property type="entry name" value="GPCR_Rhodpsn"/>
</dbReference>
<keyword evidence="12" id="KW-1185">Reference proteome</keyword>
<organism evidence="11 12">
    <name type="scientific">Mesocestoides corti</name>
    <name type="common">Flatworm</name>
    <dbReference type="NCBI Taxonomy" id="53468"/>
    <lineage>
        <taxon>Eukaryota</taxon>
        <taxon>Metazoa</taxon>
        <taxon>Spiralia</taxon>
        <taxon>Lophotrochozoa</taxon>
        <taxon>Platyhelminthes</taxon>
        <taxon>Cestoda</taxon>
        <taxon>Eucestoda</taxon>
        <taxon>Cyclophyllidea</taxon>
        <taxon>Mesocestoididae</taxon>
        <taxon>Mesocestoides</taxon>
    </lineage>
</organism>
<reference evidence="11 12" key="1">
    <citation type="submission" date="2018-10" db="EMBL/GenBank/DDBJ databases">
        <authorList>
            <consortium name="Pathogen Informatics"/>
        </authorList>
    </citation>
    <scope>NUCLEOTIDE SEQUENCE [LARGE SCALE GENOMIC DNA]</scope>
</reference>
<sequence>MVNANTREIPATRLSERQFLLTRRMDVRPYLNVSTTVPVSPSINQTEMPDVWEYLIPIRGLRRTELELLVPISVIYITIFTFGFFGNVILLWVILVNRSFHTPINYYLVNLSISDLLILVLGLPHDLYMMWNRYPYPFEEATCRLRAFLAEASMISSVLTITALTVERYIAIIYPLSTAIYGSKRRTCSESGGGFKQAGLFMCCRDWGRFTKVRITLIIVWILSPLFSLPITLQVALSYISRNDSATNFQPVIITESSICTVSGEGEEWFSYPVLASFLLFFLFPLILITILYILILRGVHRSIQFTQTLQTRGQIEPVAGIMRNSHRLENGLTSPAEAPCVLPLRSGRSVIFRTAQDKKEVRQRQQLCQLQNQARLRTNKSMIRILVCIIIAFFTCFAPFHAERLLVVLVPAESWYNNKILWKVHDVLYHISGICLFANSVCNPILYNIVFRRIRAEFKDALVCCGRSRRLRRSRGDSNSRGDKTLTYRHPAELSMISREPKTAGF</sequence>
<dbReference type="Proteomes" id="UP000267029">
    <property type="component" value="Unassembled WGS sequence"/>
</dbReference>
<feature type="transmembrane region" description="Helical" evidence="9">
    <location>
        <begin position="428"/>
        <end position="451"/>
    </location>
</feature>
<evidence type="ECO:0000259" key="10">
    <source>
        <dbReference type="PROSITE" id="PS50262"/>
    </source>
</evidence>
<keyword evidence="7 8" id="KW-0807">Transducer</keyword>
<dbReference type="PROSITE" id="PS00237">
    <property type="entry name" value="G_PROTEIN_RECEP_F1_1"/>
    <property type="match status" value="1"/>
</dbReference>
<evidence type="ECO:0000256" key="6">
    <source>
        <dbReference type="ARBA" id="ARBA00023170"/>
    </source>
</evidence>
<keyword evidence="6 8" id="KW-0675">Receptor</keyword>
<dbReference type="Pfam" id="PF00001">
    <property type="entry name" value="7tm_1"/>
    <property type="match status" value="2"/>
</dbReference>